<evidence type="ECO:0000313" key="1">
    <source>
        <dbReference type="EMBL" id="MDQ0370951.1"/>
    </source>
</evidence>
<keyword evidence="2" id="KW-1185">Reference proteome</keyword>
<dbReference type="Proteomes" id="UP001240236">
    <property type="component" value="Unassembled WGS sequence"/>
</dbReference>
<reference evidence="1 2" key="1">
    <citation type="submission" date="2023-07" db="EMBL/GenBank/DDBJ databases">
        <title>Sequencing the genomes of 1000 actinobacteria strains.</title>
        <authorList>
            <person name="Klenk H.-P."/>
        </authorList>
    </citation>
    <scope>NUCLEOTIDE SEQUENCE [LARGE SCALE GENOMIC DNA]</scope>
    <source>
        <strain evidence="1 2">DSM 44709</strain>
    </source>
</reference>
<protein>
    <submittedName>
        <fullName evidence="1">Uncharacterized protein</fullName>
    </submittedName>
</protein>
<accession>A0AAE4B2Q9</accession>
<dbReference type="RefSeq" id="WP_307247335.1">
    <property type="nucleotide sequence ID" value="NZ_JAUSUZ010000001.1"/>
</dbReference>
<proteinExistence type="predicted"/>
<evidence type="ECO:0000313" key="2">
    <source>
        <dbReference type="Proteomes" id="UP001240236"/>
    </source>
</evidence>
<sequence>MELPRLLPASALHSDLAGRRDADDPGAGATVRTFEVEAGWGGGWHRAGRLAFAAVPPG</sequence>
<dbReference type="EMBL" id="JAUSUZ010000001">
    <property type="protein sequence ID" value="MDQ0370951.1"/>
    <property type="molecule type" value="Genomic_DNA"/>
</dbReference>
<dbReference type="AlphaFoldDB" id="A0AAE4B2Q9"/>
<gene>
    <name evidence="1" type="ORF">J2S42_007620</name>
</gene>
<comment type="caution">
    <text evidence="1">The sequence shown here is derived from an EMBL/GenBank/DDBJ whole genome shotgun (WGS) entry which is preliminary data.</text>
</comment>
<organism evidence="1 2">
    <name type="scientific">Catenuloplanes indicus</name>
    <dbReference type="NCBI Taxonomy" id="137267"/>
    <lineage>
        <taxon>Bacteria</taxon>
        <taxon>Bacillati</taxon>
        <taxon>Actinomycetota</taxon>
        <taxon>Actinomycetes</taxon>
        <taxon>Micromonosporales</taxon>
        <taxon>Micromonosporaceae</taxon>
        <taxon>Catenuloplanes</taxon>
    </lineage>
</organism>
<name>A0AAE4B2Q9_9ACTN</name>